<dbReference type="OrthoDB" id="10251073at2759"/>
<dbReference type="PROSITE" id="PS51925">
    <property type="entry name" value="SWIB_MDM2"/>
    <property type="match status" value="1"/>
</dbReference>
<accession>A0A8J5UJR5</accession>
<feature type="region of interest" description="Disordered" evidence="2">
    <location>
        <begin position="95"/>
        <end position="128"/>
    </location>
</feature>
<dbReference type="PANTHER" id="PTHR13844">
    <property type="entry name" value="SWI/SNF-RELATED MATRIX-ASSOCIATED ACTIN-DEPENDENT REGULATOR OF CHROMATIN SUBFAMILY D"/>
    <property type="match status" value="1"/>
</dbReference>
<evidence type="ECO:0000259" key="3">
    <source>
        <dbReference type="PROSITE" id="PS51925"/>
    </source>
</evidence>
<feature type="compositionally biased region" description="Acidic residues" evidence="2">
    <location>
        <begin position="222"/>
        <end position="234"/>
    </location>
</feature>
<dbReference type="InterPro" id="IPR014876">
    <property type="entry name" value="DEK_C"/>
</dbReference>
<dbReference type="Proteomes" id="UP000694255">
    <property type="component" value="Unassembled WGS sequence"/>
</dbReference>
<evidence type="ECO:0000259" key="4">
    <source>
        <dbReference type="PROSITE" id="PS51998"/>
    </source>
</evidence>
<evidence type="ECO:0000313" key="6">
    <source>
        <dbReference type="Proteomes" id="UP000694255"/>
    </source>
</evidence>
<dbReference type="SMART" id="SM00151">
    <property type="entry name" value="SWIB"/>
    <property type="match status" value="1"/>
</dbReference>
<sequence length="234" mass="27024">MSTDYDPDRYLPTIDAILSVADLEQITVKKIRNALQELFGIDFQPHKKEINDLILGRYYELLDKREENVKRAKKEKEEMERKDALLAAKLSRDELSRAGGRQVRTRETRKSPKPRAKKERAPAPNNPFNREMVLSTELQDVLGVAKLSRPQVVKQLWIYIKDRNLQNPSDKRQINCDEKLQRLFKKKMVGAFEMNKILSTHIYKPEELSAGSTPVVTTKQEADDESDVEELSSA</sequence>
<comment type="caution">
    <text evidence="5">The sequence shown here is derived from an EMBL/GenBank/DDBJ whole genome shotgun (WGS) entry which is preliminary data.</text>
</comment>
<dbReference type="InterPro" id="IPR019835">
    <property type="entry name" value="SWIB_domain"/>
</dbReference>
<name>A0A8J5UJR5_9ASCO</name>
<feature type="coiled-coil region" evidence="1">
    <location>
        <begin position="55"/>
        <end position="89"/>
    </location>
</feature>
<dbReference type="Pfam" id="PF08766">
    <property type="entry name" value="DEK_C"/>
    <property type="match status" value="1"/>
</dbReference>
<organism evidence="5 6">
    <name type="scientific">[Candida] subhashii</name>
    <dbReference type="NCBI Taxonomy" id="561895"/>
    <lineage>
        <taxon>Eukaryota</taxon>
        <taxon>Fungi</taxon>
        <taxon>Dikarya</taxon>
        <taxon>Ascomycota</taxon>
        <taxon>Saccharomycotina</taxon>
        <taxon>Pichiomycetes</taxon>
        <taxon>Debaryomycetaceae</taxon>
        <taxon>Spathaspora</taxon>
    </lineage>
</organism>
<dbReference type="Pfam" id="PF02201">
    <property type="entry name" value="SWIB"/>
    <property type="match status" value="1"/>
</dbReference>
<dbReference type="InterPro" id="IPR003121">
    <property type="entry name" value="SWIB_MDM2_domain"/>
</dbReference>
<protein>
    <recommendedName>
        <fullName evidence="7">DM2 domain-containing protein</fullName>
    </recommendedName>
</protein>
<evidence type="ECO:0000313" key="5">
    <source>
        <dbReference type="EMBL" id="KAG7661381.1"/>
    </source>
</evidence>
<feature type="region of interest" description="Disordered" evidence="2">
    <location>
        <begin position="208"/>
        <end position="234"/>
    </location>
</feature>
<keyword evidence="6" id="KW-1185">Reference proteome</keyword>
<feature type="domain" description="DM2" evidence="3">
    <location>
        <begin position="127"/>
        <end position="204"/>
    </location>
</feature>
<dbReference type="EMBL" id="JAGSYN010000220">
    <property type="protein sequence ID" value="KAG7661381.1"/>
    <property type="molecule type" value="Genomic_DNA"/>
</dbReference>
<feature type="domain" description="DEK-C" evidence="4">
    <location>
        <begin position="4"/>
        <end position="59"/>
    </location>
</feature>
<proteinExistence type="predicted"/>
<dbReference type="PROSITE" id="PS51998">
    <property type="entry name" value="DEK_C"/>
    <property type="match status" value="1"/>
</dbReference>
<dbReference type="AlphaFoldDB" id="A0A8J5UJR5"/>
<dbReference type="RefSeq" id="XP_049261614.1">
    <property type="nucleotide sequence ID" value="XM_049409103.1"/>
</dbReference>
<feature type="compositionally biased region" description="Polar residues" evidence="2">
    <location>
        <begin position="210"/>
        <end position="219"/>
    </location>
</feature>
<evidence type="ECO:0000256" key="1">
    <source>
        <dbReference type="SAM" id="Coils"/>
    </source>
</evidence>
<gene>
    <name evidence="5" type="ORF">J8A68_005076</name>
</gene>
<evidence type="ECO:0008006" key="7">
    <source>
        <dbReference type="Google" id="ProtNLM"/>
    </source>
</evidence>
<reference evidence="5 6" key="1">
    <citation type="journal article" date="2021" name="DNA Res.">
        <title>Genome analysis of Candida subhashii reveals its hybrid nature and dual mitochondrial genome conformations.</title>
        <authorList>
            <person name="Mixao V."/>
            <person name="Hegedusova E."/>
            <person name="Saus E."/>
            <person name="Pryszcz L.P."/>
            <person name="Cillingova A."/>
            <person name="Nosek J."/>
            <person name="Gabaldon T."/>
        </authorList>
    </citation>
    <scope>NUCLEOTIDE SEQUENCE [LARGE SCALE GENOMIC DNA]</scope>
    <source>
        <strain evidence="5 6">CBS 10753</strain>
    </source>
</reference>
<dbReference type="CDD" id="cd10567">
    <property type="entry name" value="SWIB-MDM2_like"/>
    <property type="match status" value="1"/>
</dbReference>
<dbReference type="GeneID" id="73471876"/>
<evidence type="ECO:0000256" key="2">
    <source>
        <dbReference type="SAM" id="MobiDB-lite"/>
    </source>
</evidence>
<keyword evidence="1" id="KW-0175">Coiled coil</keyword>